<evidence type="ECO:0000256" key="2">
    <source>
        <dbReference type="SAM" id="SignalP"/>
    </source>
</evidence>
<protein>
    <recommendedName>
        <fullName evidence="5">Intein C-terminal splicing domain-containing protein</fullName>
    </recommendedName>
</protein>
<comment type="caution">
    <text evidence="3">The sequence shown here is derived from an EMBL/GenBank/DDBJ whole genome shotgun (WGS) entry which is preliminary data.</text>
</comment>
<dbReference type="EMBL" id="JACGZW010000006">
    <property type="protein sequence ID" value="MBB1155312.1"/>
    <property type="molecule type" value="Genomic_DNA"/>
</dbReference>
<dbReference type="PANTHER" id="PTHR23242:SF9">
    <property type="entry name" value="TRANSCRIPTION FACTOR HOXA13"/>
    <property type="match status" value="1"/>
</dbReference>
<dbReference type="Proteomes" id="UP000526734">
    <property type="component" value="Unassembled WGS sequence"/>
</dbReference>
<evidence type="ECO:0000313" key="3">
    <source>
        <dbReference type="EMBL" id="MBB1155312.1"/>
    </source>
</evidence>
<accession>A0A7W3VZ23</accession>
<dbReference type="Gene3D" id="2.170.16.10">
    <property type="entry name" value="Hedgehog/Intein (Hint) domain"/>
    <property type="match status" value="1"/>
</dbReference>
<feature type="signal peptide" evidence="2">
    <location>
        <begin position="1"/>
        <end position="19"/>
    </location>
</feature>
<feature type="coiled-coil region" evidence="1">
    <location>
        <begin position="800"/>
        <end position="841"/>
    </location>
</feature>
<evidence type="ECO:0000256" key="1">
    <source>
        <dbReference type="SAM" id="Coils"/>
    </source>
</evidence>
<dbReference type="Pfam" id="PF03752">
    <property type="entry name" value="ALF"/>
    <property type="match status" value="8"/>
</dbReference>
<organism evidence="3 4">
    <name type="scientific">Amycolatopsis dendrobii</name>
    <dbReference type="NCBI Taxonomy" id="2760662"/>
    <lineage>
        <taxon>Bacteria</taxon>
        <taxon>Bacillati</taxon>
        <taxon>Actinomycetota</taxon>
        <taxon>Actinomycetes</taxon>
        <taxon>Pseudonocardiales</taxon>
        <taxon>Pseudonocardiaceae</taxon>
        <taxon>Amycolatopsis</taxon>
    </lineage>
</organism>
<proteinExistence type="predicted"/>
<dbReference type="RefSeq" id="WP_182892335.1">
    <property type="nucleotide sequence ID" value="NZ_JACGZW010000006.1"/>
</dbReference>
<dbReference type="SUPFAM" id="SSF51294">
    <property type="entry name" value="Hedgehog/intein (Hint) domain"/>
    <property type="match status" value="1"/>
</dbReference>
<dbReference type="PANTHER" id="PTHR23242">
    <property type="entry name" value="TRANSCRIPTION FACTOR HOXA13"/>
    <property type="match status" value="1"/>
</dbReference>
<dbReference type="CDD" id="cd00081">
    <property type="entry name" value="Hint"/>
    <property type="match status" value="1"/>
</dbReference>
<dbReference type="InterPro" id="IPR036844">
    <property type="entry name" value="Hint_dom_sf"/>
</dbReference>
<dbReference type="InterPro" id="IPR005506">
    <property type="entry name" value="DUF312_ALF"/>
</dbReference>
<gene>
    <name evidence="3" type="ORF">H4281_19385</name>
</gene>
<name>A0A7W3VZ23_9PSEU</name>
<reference evidence="3 4" key="1">
    <citation type="submission" date="2020-08" db="EMBL/GenBank/DDBJ databases">
        <title>Amycolatopsis sp. nov. DR6-1 isolated from Dendrobium heterocarpum.</title>
        <authorList>
            <person name="Tedsree N."/>
            <person name="Kuncharoen N."/>
            <person name="Likhitwitayawuid K."/>
            <person name="Tanasupawat S."/>
        </authorList>
    </citation>
    <scope>NUCLEOTIDE SEQUENCE [LARGE SCALE GENOMIC DNA]</scope>
    <source>
        <strain evidence="3 4">DR6-1</strain>
    </source>
</reference>
<keyword evidence="1" id="KW-0175">Coiled coil</keyword>
<keyword evidence="2" id="KW-0732">Signal</keyword>
<evidence type="ECO:0000313" key="4">
    <source>
        <dbReference type="Proteomes" id="UP000526734"/>
    </source>
</evidence>
<feature type="chain" id="PRO_5030995954" description="Intein C-terminal splicing domain-containing protein" evidence="2">
    <location>
        <begin position="20"/>
        <end position="1410"/>
    </location>
</feature>
<sequence length="1410" mass="144088">MTFLTASLAAGTVQAPAVAAEAPRAAASAAPAGSTDTDRAKTWRLWQFGGPATKRDAAVALVGSDADVTRFLTSQKDVDASIDRSIHVNQLMSSGGVATRTAAQKALDANSDDALEAFLDTGWEGAHENDLALRVNQMMAAGGPQLKQAAQKALDANTEEALRTFLATGWKVPFGTDQAVKVNQEMAAGGPEVKKAAQQALDANTDDALTQFLAIDLPVAQARDAETATIADLVATANSASAQAATQTELAKQESDRAVAEAAAAAKAAQAAKDAAAAAQGHAGQATEAASQAAYAANQAAITAREAIGAANAASRAAHTAAAAASRAAAAASRAGQAASNAYDAAAQASLDKEHADVARNAAQTARDAAVGAEKAAGAARAARTASQQAENAGAAAHDAALQSSNAAAAATDAANNAAAAGADARQAQAAAATARAQAARAVSAANASQSWAHQASDAADQSANAAHAAALDANAAAQAADDAAAHAGEAADAAKKATEHANAATAAANAAVTAANQAIQIAQAARKADDDRIAQASQTADDAAKSALAAYAAQPKPKRWDVDQVSTWDAETTRLIAEATAAGAPRATVLADARKVALTLADTGGQWTKAAAQAALAATDDEAIDFVTTGVQAAAGQDDRSILRQLCETATTGFQTAANTALAGSDAQVRDFLRSRDYPGREQDDALQVNQIMSGARTAGRTIVVQYAQKALDANTDQALRDFLDAGQYTALGIDDQVKVNQVLSGARNAGQREVAAGAQAALDGPPTLAHEFLVVGQYSAARRDQNTAAHNAAIDSLLAQASRAAANATHDANEAQAAAARARNAADDANRYAQEANAAAAQAADYAKTAQTAADRAAASAKQAQDSANAAARAAASAVASADAAGRSAAWAQHSAQVAANYAREAADSAATAHRMAVDAGKDAHDAAVAAQQAWEAVATKAKAEKQQAIQDRQASCRDQYRSHDSLLYLNNQDCNLLFSGSKADQERILAHLQEVCRNMNPAGSADTARCLDPHNLLSSNFVARPFDGSGQELSEYGGFVLMGLVALACPECDLVELLGGAVADLADGVGLGEIFAGDLLDAAMGSALDTVTSRAIAAAGEAGDLAAEAVAEAAQMARVAQELSENPLLCGLNSFTPETRVLMADGSAKPIKDIRVGDAITNARPDDATRQQHTVAHISVTDTDTDFVDLRIDTPAGPRTITSTAHHLIWNTGAHAWTAAADLRPGDQLDTPGNGHARLIDSRRYTANSRTYNLAINTTHTFYVLAGETPILVHNGAKCIEEVEPGIFRYDDGSIRTSDGKFAGTDGTNVGADAEKAVWDALEADGFKVVRGRIYTKGNGDQIRVYDGAVDLGNGRYRGLEIKSGNARKTTAQNRFDNWVMSGNVAVGIGNSTGFAIVDVELRKFGG</sequence>
<evidence type="ECO:0008006" key="5">
    <source>
        <dbReference type="Google" id="ProtNLM"/>
    </source>
</evidence>
<keyword evidence="4" id="KW-1185">Reference proteome</keyword>